<dbReference type="InterPro" id="IPR050259">
    <property type="entry name" value="SDR"/>
</dbReference>
<dbReference type="InterPro" id="IPR002347">
    <property type="entry name" value="SDR_fam"/>
</dbReference>
<dbReference type="STRING" id="880071.Fleli_3714"/>
<dbReference type="PRINTS" id="PR00080">
    <property type="entry name" value="SDRFAMILY"/>
</dbReference>
<dbReference type="SUPFAM" id="SSF51735">
    <property type="entry name" value="NAD(P)-binding Rossmann-fold domains"/>
    <property type="match status" value="1"/>
</dbReference>
<dbReference type="NCBIfam" id="NF009466">
    <property type="entry name" value="PRK12826.1-2"/>
    <property type="match status" value="1"/>
</dbReference>
<dbReference type="Pfam" id="PF13561">
    <property type="entry name" value="adh_short_C2"/>
    <property type="match status" value="1"/>
</dbReference>
<dbReference type="PRINTS" id="PR00081">
    <property type="entry name" value="GDHRDH"/>
</dbReference>
<dbReference type="OrthoDB" id="9788235at2"/>
<dbReference type="PATRIC" id="fig|880071.3.peg.3719"/>
<evidence type="ECO:0000256" key="5">
    <source>
        <dbReference type="ARBA" id="ARBA00023002"/>
    </source>
</evidence>
<keyword evidence="4" id="KW-0521">NADP</keyword>
<dbReference type="AlphaFoldDB" id="I4APZ1"/>
<dbReference type="PROSITE" id="PS00061">
    <property type="entry name" value="ADH_SHORT"/>
    <property type="match status" value="1"/>
</dbReference>
<dbReference type="Gene3D" id="3.40.50.720">
    <property type="entry name" value="NAD(P)-binding Rossmann-like Domain"/>
    <property type="match status" value="1"/>
</dbReference>
<organism evidence="9 10">
    <name type="scientific">Bernardetia litoralis (strain ATCC 23117 / DSM 6794 / NBRC 15988 / NCIMB 1366 / Fx l1 / Sio-4)</name>
    <name type="common">Flexibacter litoralis</name>
    <dbReference type="NCBI Taxonomy" id="880071"/>
    <lineage>
        <taxon>Bacteria</taxon>
        <taxon>Pseudomonadati</taxon>
        <taxon>Bacteroidota</taxon>
        <taxon>Cytophagia</taxon>
        <taxon>Cytophagales</taxon>
        <taxon>Bernardetiaceae</taxon>
        <taxon>Bernardetia</taxon>
    </lineage>
</organism>
<comment type="similarity">
    <text evidence="2">Belongs to the short-chain dehydrogenases/reductases (SDR) family.</text>
</comment>
<evidence type="ECO:0000313" key="10">
    <source>
        <dbReference type="Proteomes" id="UP000006054"/>
    </source>
</evidence>
<evidence type="ECO:0000256" key="1">
    <source>
        <dbReference type="ARBA" id="ARBA00002607"/>
    </source>
</evidence>
<comment type="function">
    <text evidence="1">Catalyzes the NADPH-dependent reduction of beta-ketoacyl-ACP substrates to beta-hydroxyacyl-ACP products, the first reductive step in the elongation cycle of fatty acid biosynthesis.</text>
</comment>
<dbReference type="KEGG" id="fli:Fleli_3714"/>
<comment type="catalytic activity">
    <reaction evidence="7">
        <text>a (3R)-hydroxyacyl-[ACP] + NADP(+) = a 3-oxoacyl-[ACP] + NADPH + H(+)</text>
        <dbReference type="Rhea" id="RHEA:17397"/>
        <dbReference type="Rhea" id="RHEA-COMP:9916"/>
        <dbReference type="Rhea" id="RHEA-COMP:9945"/>
        <dbReference type="ChEBI" id="CHEBI:15378"/>
        <dbReference type="ChEBI" id="CHEBI:57783"/>
        <dbReference type="ChEBI" id="CHEBI:58349"/>
        <dbReference type="ChEBI" id="CHEBI:78776"/>
        <dbReference type="ChEBI" id="CHEBI:78827"/>
        <dbReference type="EC" id="1.1.1.100"/>
    </reaction>
</comment>
<dbReference type="CDD" id="cd05333">
    <property type="entry name" value="BKR_SDR_c"/>
    <property type="match status" value="1"/>
</dbReference>
<dbReference type="FunFam" id="3.40.50.720:FF:000115">
    <property type="entry name" value="3-oxoacyl-[acyl-carrier-protein] reductase FabG"/>
    <property type="match status" value="1"/>
</dbReference>
<dbReference type="PANTHER" id="PTHR42879:SF2">
    <property type="entry name" value="3-OXOACYL-[ACYL-CARRIER-PROTEIN] REDUCTASE FABG"/>
    <property type="match status" value="1"/>
</dbReference>
<dbReference type="InterPro" id="IPR057326">
    <property type="entry name" value="KR_dom"/>
</dbReference>
<evidence type="ECO:0000256" key="4">
    <source>
        <dbReference type="ARBA" id="ARBA00022857"/>
    </source>
</evidence>
<dbReference type="InterPro" id="IPR036291">
    <property type="entry name" value="NAD(P)-bd_dom_sf"/>
</dbReference>
<dbReference type="Proteomes" id="UP000006054">
    <property type="component" value="Chromosome"/>
</dbReference>
<name>I4APZ1_BERLS</name>
<keyword evidence="5 9" id="KW-0560">Oxidoreductase</keyword>
<reference evidence="10" key="1">
    <citation type="submission" date="2012-06" db="EMBL/GenBank/DDBJ databases">
        <title>The complete genome of Flexibacter litoralis DSM 6794.</title>
        <authorList>
            <person name="Lucas S."/>
            <person name="Copeland A."/>
            <person name="Lapidus A."/>
            <person name="Glavina del Rio T."/>
            <person name="Dalin E."/>
            <person name="Tice H."/>
            <person name="Bruce D."/>
            <person name="Goodwin L."/>
            <person name="Pitluck S."/>
            <person name="Peters L."/>
            <person name="Ovchinnikova G."/>
            <person name="Lu M."/>
            <person name="Kyrpides N."/>
            <person name="Mavromatis K."/>
            <person name="Ivanova N."/>
            <person name="Brettin T."/>
            <person name="Detter J.C."/>
            <person name="Han C."/>
            <person name="Larimer F."/>
            <person name="Land M."/>
            <person name="Hauser L."/>
            <person name="Markowitz V."/>
            <person name="Cheng J.-F."/>
            <person name="Hugenholtz P."/>
            <person name="Woyke T."/>
            <person name="Wu D."/>
            <person name="Spring S."/>
            <person name="Lang E."/>
            <person name="Kopitz M."/>
            <person name="Brambilla E."/>
            <person name="Klenk H.-P."/>
            <person name="Eisen J.A."/>
        </authorList>
    </citation>
    <scope>NUCLEOTIDE SEQUENCE [LARGE SCALE GENOMIC DNA]</scope>
    <source>
        <strain evidence="10">ATCC 23117 / DSM 6794 / NBRC 15988 / NCIMB 1366 / Sio-4</strain>
    </source>
</reference>
<dbReference type="GO" id="GO:0032787">
    <property type="term" value="P:monocarboxylic acid metabolic process"/>
    <property type="evidence" value="ECO:0007669"/>
    <property type="project" value="UniProtKB-ARBA"/>
</dbReference>
<dbReference type="NCBIfam" id="NF005559">
    <property type="entry name" value="PRK07231.1"/>
    <property type="match status" value="1"/>
</dbReference>
<evidence type="ECO:0000256" key="6">
    <source>
        <dbReference type="ARBA" id="ARBA00029899"/>
    </source>
</evidence>
<evidence type="ECO:0000259" key="8">
    <source>
        <dbReference type="SMART" id="SM00822"/>
    </source>
</evidence>
<evidence type="ECO:0000256" key="3">
    <source>
        <dbReference type="ARBA" id="ARBA00017650"/>
    </source>
</evidence>
<keyword evidence="10" id="KW-1185">Reference proteome</keyword>
<gene>
    <name evidence="9" type="ordered locus">Fleli_3714</name>
</gene>
<proteinExistence type="inferred from homology"/>
<evidence type="ECO:0000256" key="2">
    <source>
        <dbReference type="ARBA" id="ARBA00006484"/>
    </source>
</evidence>
<evidence type="ECO:0000256" key="7">
    <source>
        <dbReference type="ARBA" id="ARBA00048508"/>
    </source>
</evidence>
<accession>I4APZ1</accession>
<dbReference type="GO" id="GO:0004316">
    <property type="term" value="F:3-oxoacyl-[acyl-carrier-protein] reductase (NADPH) activity"/>
    <property type="evidence" value="ECO:0007669"/>
    <property type="project" value="UniProtKB-EC"/>
</dbReference>
<dbReference type="eggNOG" id="COG1028">
    <property type="taxonomic scope" value="Bacteria"/>
</dbReference>
<protein>
    <recommendedName>
        <fullName evidence="3">3-oxoacyl-[acyl-carrier-protein] reductase FabG</fullName>
    </recommendedName>
    <alternativeName>
        <fullName evidence="6">Beta-ketoacyl-ACP reductase</fullName>
    </alternativeName>
</protein>
<dbReference type="SMART" id="SM00822">
    <property type="entry name" value="PKS_KR"/>
    <property type="match status" value="1"/>
</dbReference>
<evidence type="ECO:0000313" key="9">
    <source>
        <dbReference type="EMBL" id="AFM06026.1"/>
    </source>
</evidence>
<feature type="domain" description="Ketoreductase" evidence="8">
    <location>
        <begin position="7"/>
        <end position="180"/>
    </location>
</feature>
<dbReference type="RefSeq" id="WP_014799450.1">
    <property type="nucleotide sequence ID" value="NC_018018.1"/>
</dbReference>
<dbReference type="InterPro" id="IPR020904">
    <property type="entry name" value="Sc_DH/Rdtase_CS"/>
</dbReference>
<dbReference type="HOGENOM" id="CLU_010194_1_3_10"/>
<dbReference type="EMBL" id="CP003345">
    <property type="protein sequence ID" value="AFM06026.1"/>
    <property type="molecule type" value="Genomic_DNA"/>
</dbReference>
<dbReference type="PANTHER" id="PTHR42879">
    <property type="entry name" value="3-OXOACYL-(ACYL-CARRIER-PROTEIN) REDUCTASE"/>
    <property type="match status" value="1"/>
</dbReference>
<sequence length="241" mass="26024">MFSLKDKVAIVTGGAKGIGKAVAENFHKAGAKIVIWDLDEEGQKVADSLKGKFYKVNTADREELEKTTKQVIADFDRIDILINNAGILRDSSFLKMTDDFWDDVINVNLTGVYNCAKVVVPYMKSQKYGRIINASSIAGVYGNFGQTNYSAAKAGVIGFTKSLAREVGKNGITVNAIAPGYIQTEMTASIPKEFQEKIIASIPVRRAGKPEDVANAYLYLASEEAGFVNGSVLHVDGGGMI</sequence>